<accession>V3ZTP7</accession>
<dbReference type="KEGG" id="lgi:LOTGIDRAFT_166348"/>
<proteinExistence type="predicted"/>
<keyword evidence="3" id="KW-1185">Reference proteome</keyword>
<dbReference type="EMBL" id="KB202849">
    <property type="protein sequence ID" value="ESO87757.1"/>
    <property type="molecule type" value="Genomic_DNA"/>
</dbReference>
<gene>
    <name evidence="2" type="ORF">LOTGIDRAFT_166348</name>
</gene>
<sequence>MGKQKNGKKERRESLGLGELTRSGKSKVEEERELLKLQQEGILYLDDIRIGESGFSYNIMNEDRSRRKSRTQIPERMRPFSTKTKRPWLCQNPMKLSNPKPQDFLLGLEPLGRFYQRRLLERKVTDQEWLQLKRAESRMMREETRERTYKDKKAKETVKKPKINRELCVDLTQRHSKDEDKDQLY</sequence>
<organism evidence="2 3">
    <name type="scientific">Lottia gigantea</name>
    <name type="common">Giant owl limpet</name>
    <dbReference type="NCBI Taxonomy" id="225164"/>
    <lineage>
        <taxon>Eukaryota</taxon>
        <taxon>Metazoa</taxon>
        <taxon>Spiralia</taxon>
        <taxon>Lophotrochozoa</taxon>
        <taxon>Mollusca</taxon>
        <taxon>Gastropoda</taxon>
        <taxon>Patellogastropoda</taxon>
        <taxon>Lottioidea</taxon>
        <taxon>Lottiidae</taxon>
        <taxon>Lottia</taxon>
    </lineage>
</organism>
<dbReference type="RefSeq" id="XP_009061646.1">
    <property type="nucleotide sequence ID" value="XM_009063398.1"/>
</dbReference>
<evidence type="ECO:0000256" key="1">
    <source>
        <dbReference type="SAM" id="MobiDB-lite"/>
    </source>
</evidence>
<dbReference type="CTD" id="20240305"/>
<dbReference type="GeneID" id="20240305"/>
<evidence type="ECO:0000313" key="2">
    <source>
        <dbReference type="EMBL" id="ESO87757.1"/>
    </source>
</evidence>
<dbReference type="Proteomes" id="UP000030746">
    <property type="component" value="Unassembled WGS sequence"/>
</dbReference>
<dbReference type="AlphaFoldDB" id="V3ZTP7"/>
<evidence type="ECO:0000313" key="3">
    <source>
        <dbReference type="Proteomes" id="UP000030746"/>
    </source>
</evidence>
<dbReference type="HOGENOM" id="CLU_1462903_0_0_1"/>
<reference evidence="2 3" key="1">
    <citation type="journal article" date="2013" name="Nature">
        <title>Insights into bilaterian evolution from three spiralian genomes.</title>
        <authorList>
            <person name="Simakov O."/>
            <person name="Marletaz F."/>
            <person name="Cho S.J."/>
            <person name="Edsinger-Gonzales E."/>
            <person name="Havlak P."/>
            <person name="Hellsten U."/>
            <person name="Kuo D.H."/>
            <person name="Larsson T."/>
            <person name="Lv J."/>
            <person name="Arendt D."/>
            <person name="Savage R."/>
            <person name="Osoegawa K."/>
            <person name="de Jong P."/>
            <person name="Grimwood J."/>
            <person name="Chapman J.A."/>
            <person name="Shapiro H."/>
            <person name="Aerts A."/>
            <person name="Otillar R.P."/>
            <person name="Terry A.Y."/>
            <person name="Boore J.L."/>
            <person name="Grigoriev I.V."/>
            <person name="Lindberg D.R."/>
            <person name="Seaver E.C."/>
            <person name="Weisblat D.A."/>
            <person name="Putnam N.H."/>
            <person name="Rokhsar D.S."/>
        </authorList>
    </citation>
    <scope>NUCLEOTIDE SEQUENCE [LARGE SCALE GENOMIC DNA]</scope>
</reference>
<name>V3ZTP7_LOTGI</name>
<feature type="region of interest" description="Disordered" evidence="1">
    <location>
        <begin position="1"/>
        <end position="29"/>
    </location>
</feature>
<protein>
    <submittedName>
        <fullName evidence="2">Uncharacterized protein</fullName>
    </submittedName>
</protein>